<evidence type="ECO:0000259" key="5">
    <source>
        <dbReference type="PROSITE" id="PS50931"/>
    </source>
</evidence>
<evidence type="ECO:0000256" key="3">
    <source>
        <dbReference type="ARBA" id="ARBA00023125"/>
    </source>
</evidence>
<dbReference type="EMBL" id="JABFNT010000031">
    <property type="protein sequence ID" value="NOJ79057.1"/>
    <property type="molecule type" value="Genomic_DNA"/>
</dbReference>
<keyword evidence="2" id="KW-0805">Transcription regulation</keyword>
<dbReference type="InterPro" id="IPR036388">
    <property type="entry name" value="WH-like_DNA-bd_sf"/>
</dbReference>
<dbReference type="InterPro" id="IPR050176">
    <property type="entry name" value="LTTR"/>
</dbReference>
<dbReference type="PANTHER" id="PTHR30579">
    <property type="entry name" value="TRANSCRIPTIONAL REGULATOR"/>
    <property type="match status" value="1"/>
</dbReference>
<name>A0A7Y4IGW9_MYXXA</name>
<evidence type="ECO:0000256" key="4">
    <source>
        <dbReference type="ARBA" id="ARBA00023163"/>
    </source>
</evidence>
<evidence type="ECO:0000256" key="2">
    <source>
        <dbReference type="ARBA" id="ARBA00023015"/>
    </source>
</evidence>
<dbReference type="Pfam" id="PF00126">
    <property type="entry name" value="HTH_1"/>
    <property type="match status" value="1"/>
</dbReference>
<keyword evidence="3" id="KW-0238">DNA-binding</keyword>
<reference evidence="6 7" key="1">
    <citation type="submission" date="2020-05" db="EMBL/GenBank/DDBJ databases">
        <authorList>
            <person name="Whitworth D."/>
        </authorList>
    </citation>
    <scope>NUCLEOTIDE SEQUENCE [LARGE SCALE GENOMIC DNA]</scope>
    <source>
        <strain evidence="6 7">AM005</strain>
    </source>
</reference>
<comment type="similarity">
    <text evidence="1">Belongs to the LysR transcriptional regulatory family.</text>
</comment>
<proteinExistence type="inferred from homology"/>
<dbReference type="InterPro" id="IPR000847">
    <property type="entry name" value="LysR_HTH_N"/>
</dbReference>
<dbReference type="PROSITE" id="PS50931">
    <property type="entry name" value="HTH_LYSR"/>
    <property type="match status" value="1"/>
</dbReference>
<evidence type="ECO:0000256" key="1">
    <source>
        <dbReference type="ARBA" id="ARBA00009437"/>
    </source>
</evidence>
<dbReference type="GO" id="GO:0003700">
    <property type="term" value="F:DNA-binding transcription factor activity"/>
    <property type="evidence" value="ECO:0007669"/>
    <property type="project" value="InterPro"/>
</dbReference>
<protein>
    <submittedName>
        <fullName evidence="6">LysR family transcriptional regulator</fullName>
    </submittedName>
</protein>
<dbReference type="Proteomes" id="UP000533080">
    <property type="component" value="Unassembled WGS sequence"/>
</dbReference>
<dbReference type="Gene3D" id="3.40.190.290">
    <property type="match status" value="1"/>
</dbReference>
<dbReference type="Gene3D" id="1.10.10.10">
    <property type="entry name" value="Winged helix-like DNA-binding domain superfamily/Winged helix DNA-binding domain"/>
    <property type="match status" value="1"/>
</dbReference>
<dbReference type="AlphaFoldDB" id="A0A7Y4IGW9"/>
<organism evidence="6 7">
    <name type="scientific">Myxococcus xanthus</name>
    <dbReference type="NCBI Taxonomy" id="34"/>
    <lineage>
        <taxon>Bacteria</taxon>
        <taxon>Pseudomonadati</taxon>
        <taxon>Myxococcota</taxon>
        <taxon>Myxococcia</taxon>
        <taxon>Myxococcales</taxon>
        <taxon>Cystobacterineae</taxon>
        <taxon>Myxococcaceae</taxon>
        <taxon>Myxococcus</taxon>
    </lineage>
</organism>
<keyword evidence="4" id="KW-0804">Transcription</keyword>
<feature type="domain" description="HTH lysR-type" evidence="5">
    <location>
        <begin position="3"/>
        <end position="59"/>
    </location>
</feature>
<gene>
    <name evidence="6" type="ORF">HNV28_12015</name>
</gene>
<dbReference type="PANTHER" id="PTHR30579:SF3">
    <property type="entry name" value="TRANSCRIPTIONAL REGULATORY PROTEIN"/>
    <property type="match status" value="1"/>
</dbReference>
<dbReference type="InterPro" id="IPR036390">
    <property type="entry name" value="WH_DNA-bd_sf"/>
</dbReference>
<evidence type="ECO:0000313" key="6">
    <source>
        <dbReference type="EMBL" id="NOJ79057.1"/>
    </source>
</evidence>
<dbReference type="SUPFAM" id="SSF46785">
    <property type="entry name" value="Winged helix' DNA-binding domain"/>
    <property type="match status" value="1"/>
</dbReference>
<accession>A0A7Y4IGW9</accession>
<sequence length="276" mass="30029">MHMSWDEIQTIEALVRTGSVEAAGRELLLRHSSVSRRIAGLEARYGVVLFVRGSRLVPTPLAAEIALRAGTMRTQATEVAGLMTAEQRGRQQRVVITTSDVLAPLLFLALSTISPTQSVEVLVSDEEMALVPGRVDLALRPKHEPGGALRGRRLGRLRIGVYRRSSGKANWILPSSALRAKTSMQWWRFVPKDAPEAVLCDSLLGIRDACCAGLGLAAFPSFLAHGDPRLRLERELEGGPPLWLLAPAAREGARGLKETQDALFRALRATEGAFAK</sequence>
<evidence type="ECO:0000313" key="7">
    <source>
        <dbReference type="Proteomes" id="UP000533080"/>
    </source>
</evidence>
<comment type="caution">
    <text evidence="6">The sequence shown here is derived from an EMBL/GenBank/DDBJ whole genome shotgun (WGS) entry which is preliminary data.</text>
</comment>
<dbReference type="SUPFAM" id="SSF53850">
    <property type="entry name" value="Periplasmic binding protein-like II"/>
    <property type="match status" value="1"/>
</dbReference>
<dbReference type="GO" id="GO:0003677">
    <property type="term" value="F:DNA binding"/>
    <property type="evidence" value="ECO:0007669"/>
    <property type="project" value="UniProtKB-KW"/>
</dbReference>